<keyword evidence="6" id="KW-0378">Hydrolase</keyword>
<dbReference type="InterPro" id="IPR050713">
    <property type="entry name" value="RTP_Phos/Ushers"/>
</dbReference>
<dbReference type="InterPro" id="IPR013783">
    <property type="entry name" value="Ig-like_fold"/>
</dbReference>
<comment type="subcellular location">
    <subcellularLocation>
        <location evidence="1">Membrane</location>
        <topology evidence="1">Single-pass type I membrane protein</topology>
    </subcellularLocation>
</comment>
<feature type="domain" description="Fibronectin type-III" evidence="17">
    <location>
        <begin position="225"/>
        <end position="315"/>
    </location>
</feature>
<gene>
    <name evidence="18" type="primary">Ptprb-002</name>
</gene>
<evidence type="ECO:0000259" key="16">
    <source>
        <dbReference type="PROSITE" id="PS50056"/>
    </source>
</evidence>
<feature type="domain" description="Fibronectin type-III" evidence="17">
    <location>
        <begin position="586"/>
        <end position="676"/>
    </location>
</feature>
<comment type="similarity">
    <text evidence="2">Belongs to the protein-tyrosine phosphatase family.</text>
</comment>
<name>A0A6F9DQM7_9ASCI</name>
<feature type="domain" description="Fibronectin type-III" evidence="17">
    <location>
        <begin position="131"/>
        <end position="224"/>
    </location>
</feature>
<dbReference type="InterPro" id="IPR029021">
    <property type="entry name" value="Prot-tyrosine_phosphatase-like"/>
</dbReference>
<keyword evidence="10" id="KW-0325">Glycoprotein</keyword>
<reference evidence="18" key="1">
    <citation type="submission" date="2020-04" db="EMBL/GenBank/DDBJ databases">
        <authorList>
            <person name="Neveu A P."/>
        </authorList>
    </citation>
    <scope>NUCLEOTIDE SEQUENCE</scope>
    <source>
        <tissue evidence="18">Whole embryo</tissue>
    </source>
</reference>
<keyword evidence="4 13" id="KW-0812">Transmembrane</keyword>
<dbReference type="CDD" id="cd00063">
    <property type="entry name" value="FN3"/>
    <property type="match status" value="8"/>
</dbReference>
<dbReference type="Gene3D" id="2.60.40.10">
    <property type="entry name" value="Immunoglobulins"/>
    <property type="match status" value="9"/>
</dbReference>
<protein>
    <recommendedName>
        <fullName evidence="3">protein-tyrosine-phosphatase</fullName>
        <ecNumber evidence="3">3.1.3.48</ecNumber>
    </recommendedName>
</protein>
<dbReference type="EMBL" id="LR789424">
    <property type="protein sequence ID" value="CAB3265286.1"/>
    <property type="molecule type" value="mRNA"/>
</dbReference>
<keyword evidence="8 13" id="KW-1133">Transmembrane helix</keyword>
<feature type="region of interest" description="Disordered" evidence="12">
    <location>
        <begin position="572"/>
        <end position="597"/>
    </location>
</feature>
<evidence type="ECO:0000256" key="5">
    <source>
        <dbReference type="ARBA" id="ARBA00022729"/>
    </source>
</evidence>
<dbReference type="PROSITE" id="PS00383">
    <property type="entry name" value="TYR_PHOSPHATASE_1"/>
    <property type="match status" value="1"/>
</dbReference>
<comment type="catalytic activity">
    <reaction evidence="11">
        <text>O-phospho-L-tyrosyl-[protein] + H2O = L-tyrosyl-[protein] + phosphate</text>
        <dbReference type="Rhea" id="RHEA:10684"/>
        <dbReference type="Rhea" id="RHEA-COMP:10136"/>
        <dbReference type="Rhea" id="RHEA-COMP:20101"/>
        <dbReference type="ChEBI" id="CHEBI:15377"/>
        <dbReference type="ChEBI" id="CHEBI:43474"/>
        <dbReference type="ChEBI" id="CHEBI:46858"/>
        <dbReference type="ChEBI" id="CHEBI:61978"/>
        <dbReference type="EC" id="3.1.3.48"/>
    </reaction>
</comment>
<keyword evidence="7" id="KW-0904">Protein phosphatase</keyword>
<feature type="compositionally biased region" description="Acidic residues" evidence="12">
    <location>
        <begin position="1597"/>
        <end position="1609"/>
    </location>
</feature>
<feature type="region of interest" description="Disordered" evidence="12">
    <location>
        <begin position="1555"/>
        <end position="1574"/>
    </location>
</feature>
<dbReference type="GO" id="GO:0004725">
    <property type="term" value="F:protein tyrosine phosphatase activity"/>
    <property type="evidence" value="ECO:0007669"/>
    <property type="project" value="UniProtKB-EC"/>
</dbReference>
<evidence type="ECO:0000256" key="1">
    <source>
        <dbReference type="ARBA" id="ARBA00004479"/>
    </source>
</evidence>
<evidence type="ECO:0000313" key="18">
    <source>
        <dbReference type="EMBL" id="CAB3265286.1"/>
    </source>
</evidence>
<dbReference type="Pfam" id="PF00041">
    <property type="entry name" value="fn3"/>
    <property type="match status" value="6"/>
</dbReference>
<dbReference type="PROSITE" id="PS50056">
    <property type="entry name" value="TYR_PHOSPHATASE_2"/>
    <property type="match status" value="1"/>
</dbReference>
<evidence type="ECO:0000256" key="14">
    <source>
        <dbReference type="SAM" id="SignalP"/>
    </source>
</evidence>
<feature type="domain" description="Tyrosine-protein phosphatase" evidence="15">
    <location>
        <begin position="1289"/>
        <end position="1548"/>
    </location>
</feature>
<dbReference type="PRINTS" id="PR00700">
    <property type="entry name" value="PRTYPHPHTASE"/>
</dbReference>
<evidence type="ECO:0000256" key="13">
    <source>
        <dbReference type="SAM" id="Phobius"/>
    </source>
</evidence>
<dbReference type="GO" id="GO:0016020">
    <property type="term" value="C:membrane"/>
    <property type="evidence" value="ECO:0007669"/>
    <property type="project" value="UniProtKB-SubCell"/>
</dbReference>
<feature type="signal peptide" evidence="14">
    <location>
        <begin position="1"/>
        <end position="38"/>
    </location>
</feature>
<evidence type="ECO:0000256" key="4">
    <source>
        <dbReference type="ARBA" id="ARBA00022692"/>
    </source>
</evidence>
<dbReference type="SMART" id="SM00404">
    <property type="entry name" value="PTPc_motif"/>
    <property type="match status" value="1"/>
</dbReference>
<feature type="domain" description="Fibronectin type-III" evidence="17">
    <location>
        <begin position="402"/>
        <end position="500"/>
    </location>
</feature>
<keyword evidence="9 13" id="KW-0472">Membrane</keyword>
<evidence type="ECO:0000256" key="7">
    <source>
        <dbReference type="ARBA" id="ARBA00022912"/>
    </source>
</evidence>
<dbReference type="FunFam" id="3.90.190.10:FF:000009">
    <property type="entry name" value="Receptor-type tyrosine-protein phosphatase beta"/>
    <property type="match status" value="1"/>
</dbReference>
<accession>A0A6F9DQM7</accession>
<evidence type="ECO:0000256" key="2">
    <source>
        <dbReference type="ARBA" id="ARBA00009580"/>
    </source>
</evidence>
<feature type="compositionally biased region" description="Polar residues" evidence="12">
    <location>
        <begin position="572"/>
        <end position="582"/>
    </location>
</feature>
<dbReference type="Gene3D" id="3.90.190.10">
    <property type="entry name" value="Protein tyrosine phosphatase superfamily"/>
    <property type="match status" value="1"/>
</dbReference>
<evidence type="ECO:0000256" key="8">
    <source>
        <dbReference type="ARBA" id="ARBA00022989"/>
    </source>
</evidence>
<evidence type="ECO:0000259" key="17">
    <source>
        <dbReference type="PROSITE" id="PS50853"/>
    </source>
</evidence>
<dbReference type="EC" id="3.1.3.48" evidence="3"/>
<sequence>MLIISSKNIHWNQAQLHIMNCHFFFFIVLLLCSMQVHGIANESLTIKIIGTSKFSVGWETVENANYSVYVQVGAIESNSMFDEGDVPTIVPFEVTQVSGTAEALKPATLYGIQVHEQAVGDTIATAVGTTKPSSPTIDALSSSNSTIDVSWRSPSGEIVDNYTVGWTPTVGTGVNSKTVTGATTTQITGLDAGKMYTVEVKAVNSGGESSSTSQQITTNPSQPSGLTLNSTTSGGKSTIKVTWGSPSEETVDNYTVGWTSTDGSDPNPQTVTEGTTTTINGLVAGKMYTVTVIAKNAGGDSSPASTTTTTNPAQPYNVTLSHTQYNSQLNVTWQYQGIADRFTVTAYTNNSVANIVNATTNNWIIDDLVPGKQYTLTVTSYSINVPSAESQPSTPMRTIPPAPSNVAVQRNSISNSNSSLKVTWSMPMPYKVTWYEVSVTNPNDNSVMKNVNKTSDLNTLSKVVDGLSPGLEYSASVQAGSYDVVGMVTASTNSVYTDPNPPTKLQTGATTSTSVTLTWTEAKDTFDSYRLYINGTHTHNFSKSATTGLADNLLANKKHNFVLRSLAGTQESADSNPVSTFTRPGKPGTPTADFGEPRTSVASISFAKPTGGASNYTATMIPVDGSNNKTGNRNNTPITVSNLTPGQTYTYTVFATGAGGDGETVSGTDSWTTEPPPVTGLSLFNSSNTYLFVEWTLPATEFIDGVVVEHQPTGSTETTTTPMTLPRNATSYKISGLTPGAQYTITVKTVSNNVTSALMQITNSTGAASVPGLNATSQTTNSIFVSWEQPIGEVNGFRVSWSSFDMFFTTTYINSSEVDSSTLSVNITGLSPGQLYSVSIESKSTDDKFSSPTTDRFSTNPAPVTNLMVNRNGQPTQLFLNWTQPEGTGENIIIDYTCGSSQVEKERLPFSPTTLTTLTVTPGCNYTIQVYVVSNNLLSTFERRDITTRPSKPMIDLMATNDSIRVIRVLGNDQLEDPTIGFVDYYQVNIKFENASDFNMSVQALDYTYQNLNPFSNYTIFVDAFVYAIGNTPLLNNPSDQKSTTTLSIDPPLNLGTVGLNANTQSSPNTLTFVLGANTFTDQNGPIVEMVIFLSQESKKRADETAPDPSRLDRCDGNAPQCVSIVTDGLGNLQLSSARKRRSFQNPQGNEAITFTIGDGSVTRLSSNSLNYPNTGLAADTAYIVAVGARTPNSQFVVTNWSQPIRTAVDAGLVAGLTIMAILIVVIIIVGFIFYRRRKSKQREETGPTVIPNNGAVPMEPRREASRVIQITDFNGAMNKLRADSDFKFSEEYEEFKSTGREQSTNAALFPENRGKNRYTNILPYDNSRVKLHAVDDEPGSDYINANYIPGNNNRQREYIATQGPLPGTKDDFWRMVWEQNTRNIIMVTQTVERGKIKCDHYWPFDNEPITVVDMTLQMTSESILPDWTIREFKLTHGQDTRRIRQFHYTVWPDHGVPDTAETLVKFIRYVRRTIDREAKHTGPTVVHCSAGVGRTGTFIAMDRLLQHIPTNSYVDIFGIVHQMRMHRVFMVQTESQYVLIHQMVHDLLNRVYDEDDDSEGANEPVYANTVDEPIYENTEFSEKTNGIANPALISPSDDESSSDDDDED</sequence>
<evidence type="ECO:0000256" key="3">
    <source>
        <dbReference type="ARBA" id="ARBA00013064"/>
    </source>
</evidence>
<dbReference type="SMART" id="SM00194">
    <property type="entry name" value="PTPc"/>
    <property type="match status" value="1"/>
</dbReference>
<evidence type="ECO:0000256" key="6">
    <source>
        <dbReference type="ARBA" id="ARBA00022801"/>
    </source>
</evidence>
<dbReference type="GO" id="GO:0043235">
    <property type="term" value="C:receptor complex"/>
    <property type="evidence" value="ECO:0007669"/>
    <property type="project" value="TreeGrafter"/>
</dbReference>
<dbReference type="InterPro" id="IPR003595">
    <property type="entry name" value="Tyr_Pase_cat"/>
</dbReference>
<feature type="compositionally biased region" description="Polar residues" evidence="12">
    <location>
        <begin position="206"/>
        <end position="243"/>
    </location>
</feature>
<dbReference type="Pfam" id="PF00102">
    <property type="entry name" value="Y_phosphatase"/>
    <property type="match status" value="1"/>
</dbReference>
<proteinExistence type="evidence at transcript level"/>
<feature type="domain" description="Fibronectin type-III" evidence="17">
    <location>
        <begin position="863"/>
        <end position="954"/>
    </location>
</feature>
<dbReference type="InterPro" id="IPR036116">
    <property type="entry name" value="FN3_sf"/>
</dbReference>
<dbReference type="CDD" id="cd14548">
    <property type="entry name" value="R3-PTPc"/>
    <property type="match status" value="1"/>
</dbReference>
<feature type="domain" description="Tyrosine specific protein phosphatases" evidence="16">
    <location>
        <begin position="1465"/>
        <end position="1539"/>
    </location>
</feature>
<feature type="region of interest" description="Disordered" evidence="12">
    <location>
        <begin position="205"/>
        <end position="243"/>
    </location>
</feature>
<evidence type="ECO:0000256" key="10">
    <source>
        <dbReference type="ARBA" id="ARBA00023180"/>
    </source>
</evidence>
<organism evidence="18">
    <name type="scientific">Phallusia mammillata</name>
    <dbReference type="NCBI Taxonomy" id="59560"/>
    <lineage>
        <taxon>Eukaryota</taxon>
        <taxon>Metazoa</taxon>
        <taxon>Chordata</taxon>
        <taxon>Tunicata</taxon>
        <taxon>Ascidiacea</taxon>
        <taxon>Phlebobranchia</taxon>
        <taxon>Ascidiidae</taxon>
        <taxon>Phallusia</taxon>
    </lineage>
</organism>
<dbReference type="PANTHER" id="PTHR46957">
    <property type="entry name" value="CYTOKINE RECEPTOR"/>
    <property type="match status" value="1"/>
</dbReference>
<dbReference type="PROSITE" id="PS50055">
    <property type="entry name" value="TYR_PHOSPHATASE_PTP"/>
    <property type="match status" value="1"/>
</dbReference>
<evidence type="ECO:0000259" key="15">
    <source>
        <dbReference type="PROSITE" id="PS50055"/>
    </source>
</evidence>
<dbReference type="InterPro" id="IPR000387">
    <property type="entry name" value="Tyr_Pase_dom"/>
</dbReference>
<dbReference type="InterPro" id="IPR000242">
    <property type="entry name" value="PTP_cat"/>
</dbReference>
<dbReference type="PANTHER" id="PTHR46957:SF3">
    <property type="entry name" value="CYTOKINE RECEPTOR"/>
    <property type="match status" value="1"/>
</dbReference>
<dbReference type="PROSITE" id="PS50853">
    <property type="entry name" value="FN3"/>
    <property type="match status" value="7"/>
</dbReference>
<feature type="domain" description="Fibronectin type-III" evidence="17">
    <location>
        <begin position="501"/>
        <end position="585"/>
    </location>
</feature>
<dbReference type="SUPFAM" id="SSF49265">
    <property type="entry name" value="Fibronectin type III"/>
    <property type="match status" value="6"/>
</dbReference>
<keyword evidence="5 14" id="KW-0732">Signal</keyword>
<evidence type="ECO:0000256" key="12">
    <source>
        <dbReference type="SAM" id="MobiDB-lite"/>
    </source>
</evidence>
<evidence type="ECO:0000256" key="9">
    <source>
        <dbReference type="ARBA" id="ARBA00023136"/>
    </source>
</evidence>
<dbReference type="SMART" id="SM00060">
    <property type="entry name" value="FN3"/>
    <property type="match status" value="10"/>
</dbReference>
<feature type="region of interest" description="Disordered" evidence="12">
    <location>
        <begin position="1581"/>
        <end position="1609"/>
    </location>
</feature>
<feature type="chain" id="PRO_5026120588" description="protein-tyrosine-phosphatase" evidence="14">
    <location>
        <begin position="39"/>
        <end position="1609"/>
    </location>
</feature>
<dbReference type="InterPro" id="IPR003961">
    <property type="entry name" value="FN3_dom"/>
</dbReference>
<dbReference type="SUPFAM" id="SSF52799">
    <property type="entry name" value="(Phosphotyrosine protein) phosphatases II"/>
    <property type="match status" value="1"/>
</dbReference>
<keyword evidence="18" id="KW-0675">Receptor</keyword>
<evidence type="ECO:0000256" key="11">
    <source>
        <dbReference type="ARBA" id="ARBA00051722"/>
    </source>
</evidence>
<feature type="domain" description="Fibronectin type-III" evidence="17">
    <location>
        <begin position="677"/>
        <end position="772"/>
    </location>
</feature>
<feature type="transmembrane region" description="Helical" evidence="13">
    <location>
        <begin position="1213"/>
        <end position="1235"/>
    </location>
</feature>
<dbReference type="InterPro" id="IPR016130">
    <property type="entry name" value="Tyr_Pase_AS"/>
</dbReference>